<evidence type="ECO:0000313" key="1">
    <source>
        <dbReference type="EMBL" id="GLS71339.1"/>
    </source>
</evidence>
<accession>A0AA37TD45</accession>
<proteinExistence type="predicted"/>
<comment type="caution">
    <text evidence="1">The sequence shown here is derived from an EMBL/GenBank/DDBJ whole genome shotgun (WGS) entry which is preliminary data.</text>
</comment>
<dbReference type="RefSeq" id="WP_238194503.1">
    <property type="nucleotide sequence ID" value="NZ_BPQZ01000001.1"/>
</dbReference>
<name>A0AA37TD45_9HYPH</name>
<protein>
    <submittedName>
        <fullName evidence="1">Uncharacterized protein</fullName>
    </submittedName>
</protein>
<dbReference type="AlphaFoldDB" id="A0AA37TD45"/>
<organism evidence="1 2">
    <name type="scientific">Methylobacterium tardum</name>
    <dbReference type="NCBI Taxonomy" id="374432"/>
    <lineage>
        <taxon>Bacteria</taxon>
        <taxon>Pseudomonadati</taxon>
        <taxon>Pseudomonadota</taxon>
        <taxon>Alphaproteobacteria</taxon>
        <taxon>Hyphomicrobiales</taxon>
        <taxon>Methylobacteriaceae</taxon>
        <taxon>Methylobacterium</taxon>
    </lineage>
</organism>
<evidence type="ECO:0000313" key="2">
    <source>
        <dbReference type="Proteomes" id="UP001157440"/>
    </source>
</evidence>
<sequence length="81" mass="8395">MRLTERQARIRLAAAVAAAGGQAAFAQSIGLPVGTRSHATAVSRSVRGPQRISARILAAIGLHRDEAGEIHTIERAANTAA</sequence>
<dbReference type="Proteomes" id="UP001157440">
    <property type="component" value="Unassembled WGS sequence"/>
</dbReference>
<gene>
    <name evidence="1" type="ORF">GCM10007890_33520</name>
</gene>
<dbReference type="EMBL" id="BSPL01000017">
    <property type="protein sequence ID" value="GLS71339.1"/>
    <property type="molecule type" value="Genomic_DNA"/>
</dbReference>
<keyword evidence="2" id="KW-1185">Reference proteome</keyword>
<reference evidence="2" key="1">
    <citation type="journal article" date="2019" name="Int. J. Syst. Evol. Microbiol.">
        <title>The Global Catalogue of Microorganisms (GCM) 10K type strain sequencing project: providing services to taxonomists for standard genome sequencing and annotation.</title>
        <authorList>
            <consortium name="The Broad Institute Genomics Platform"/>
            <consortium name="The Broad Institute Genome Sequencing Center for Infectious Disease"/>
            <person name="Wu L."/>
            <person name="Ma J."/>
        </authorList>
    </citation>
    <scope>NUCLEOTIDE SEQUENCE [LARGE SCALE GENOMIC DNA]</scope>
    <source>
        <strain evidence="2">NBRC 103632</strain>
    </source>
</reference>